<evidence type="ECO:0000256" key="9">
    <source>
        <dbReference type="ARBA" id="ARBA00023136"/>
    </source>
</evidence>
<sequence>MQNAGIVHAENEEEDGAPEMNSSFTADSGDQEEHSLQEATLPPANSSIIAAPITDPSQKFPQYLPLSAEDNLGPLPENWEMAYTENGEVYFIDHNTKTTSWLDPRCLNKQQKPLEECEDDEGIHTEELDSELELPAGWEKIDDPVYGIYYVDHINRKTQYENPVLEAKRKKQLEQQQPQQQQPEEWTEDHSSLVPPIIPNHPPSNPEQAREAPLQGKPFFTRNPSELKGKFIHTKLRKSSRGFGFTVVGGDEPDEFLQIKSLVLDGPAALDGKMETGDVIVSVNDTCVLGHTHAQVVKIFQSIPIGASVDLELCRGYPLPFDPDDPNTSLVTSVAILDKEPIIVNGQETYDSPASHSSKTGKVNGMKDARPSSPADVASNGSHGYPNDTVSLASSIATQPELITVHIVKGPMGFGFTIADSPGGGGQRVKQIVDSPRCRGLKEGDLIVEVNKKNVQALTHNQVVDMLIECPKGSEVTLLVQRGGLPVPKKSPKSQPLERKDSQNSSQHSAASHRSLHTASPSHSTQVLPEFPPAEAPAPDQTDSSGQKKPDPFKIWAQSRSMYENRLPDYQEQDIFLWRKETGFGFRILGGNEPGEPIYIGHVVPLGAADTDGRLRSGDELICVDGTPVIGKSHQLVVQLMQQAAKQGHVNLTVRRKVVFAASKTENEVPSPASSHHSSNQPASLTEEKRTPQGSQNSLNTVSSGSGSTSGIGSGGGGGSGVVSTVVQPYDVEIRRGENEGFGFVIVSSVSRPEAGTTFGRIIEGSPADRCGKLKVGDRILAVNGCSITNKSHSDIVNLIKEAGNTVTLRIIPGDESSNATLLTNAEKIATITTTHTPSQQGAQETRNTTKPKPESQFEFKAPQVTQVGDEILEINGETTKNMKHSRAIELIKNGGRRVRLFLKRGDGSVPEYDPSSDGNGPPTGPQGVPEVRAAPPDRRQHPSLESSYPPDLHKSSPHGEKRAHVRDPKGSREYSRQPNEHHTWNGTSRKPDSGACRPKDRAPEGRRDAQPERMVTNGPKRRSPEKRREGTRSADNTLERREKQEKRREVSPERRRERSPTRRRDGSPGRRRRSLERLLDQRRSPERKRGSSPERRAKSTDRRRTRSPERRRERSLEKRSKEDKGSHRERDETSLKQDAGRSSRHPPEQRRRPYKECSTDLSI</sequence>
<dbReference type="GO" id="GO:0005634">
    <property type="term" value="C:nucleus"/>
    <property type="evidence" value="ECO:0007669"/>
    <property type="project" value="UniProtKB-ARBA"/>
</dbReference>
<keyword evidence="9" id="KW-0472">Membrane</keyword>
<dbReference type="Pfam" id="PF00397">
    <property type="entry name" value="WW"/>
    <property type="match status" value="2"/>
</dbReference>
<feature type="domain" description="PDZ" evidence="16">
    <location>
        <begin position="867"/>
        <end position="907"/>
    </location>
</feature>
<comment type="function">
    <text evidence="10">Plays a role in coupling actin fibers to cell junctions in endothelial cells, via its interaction with AMOTL2 and CDH5. May regulate acid-induced ASIC3 currents by modulating its expression at the cell surface.</text>
</comment>
<evidence type="ECO:0000259" key="16">
    <source>
        <dbReference type="PROSITE" id="PS50106"/>
    </source>
</evidence>
<evidence type="ECO:0000313" key="18">
    <source>
        <dbReference type="Proteomes" id="UP001159641"/>
    </source>
</evidence>
<dbReference type="CDD" id="cd00201">
    <property type="entry name" value="WW"/>
    <property type="match status" value="2"/>
</dbReference>
<feature type="domain" description="WW" evidence="15">
    <location>
        <begin position="132"/>
        <end position="165"/>
    </location>
</feature>
<evidence type="ECO:0000256" key="1">
    <source>
        <dbReference type="ARBA" id="ARBA00004170"/>
    </source>
</evidence>
<feature type="compositionally biased region" description="Low complexity" evidence="14">
    <location>
        <begin position="174"/>
        <end position="184"/>
    </location>
</feature>
<keyword evidence="4" id="KW-0597">Phosphoprotein</keyword>
<dbReference type="FunFam" id="2.30.42.10:FF:000006">
    <property type="entry name" value="Membrane associated guanylate kinase, WW and PDZ domain containing 1"/>
    <property type="match status" value="1"/>
</dbReference>
<comment type="caution">
    <text evidence="17">The sequence shown here is derived from an EMBL/GenBank/DDBJ whole genome shotgun (WGS) entry which is preliminary data.</text>
</comment>
<feature type="domain" description="WW" evidence="15">
    <location>
        <begin position="73"/>
        <end position="106"/>
    </location>
</feature>
<feature type="region of interest" description="Disordered" evidence="14">
    <location>
        <begin position="481"/>
        <end position="553"/>
    </location>
</feature>
<feature type="compositionally biased region" description="Polar residues" evidence="14">
    <location>
        <begin position="672"/>
        <end position="684"/>
    </location>
</feature>
<dbReference type="PANTHER" id="PTHR10316:SF12">
    <property type="entry name" value="MEMBRANE-ASSOCIATED GUANYLATE KINASE, WW AND PDZ DOMAIN-CONTAINING PROTEIN 1"/>
    <property type="match status" value="1"/>
</dbReference>
<evidence type="ECO:0000259" key="15">
    <source>
        <dbReference type="PROSITE" id="PS50020"/>
    </source>
</evidence>
<dbReference type="FunFam" id="2.20.70.10:FF:000001">
    <property type="entry name" value="Membrane-associated guanylate kinase, WW and PDZ domain-containing protein 1"/>
    <property type="match status" value="1"/>
</dbReference>
<dbReference type="CDD" id="cd06734">
    <property type="entry name" value="PDZ4_MAGI-1_3-like"/>
    <property type="match status" value="1"/>
</dbReference>
<feature type="domain" description="PDZ" evidence="16">
    <location>
        <begin position="233"/>
        <end position="302"/>
    </location>
</feature>
<keyword evidence="3" id="KW-0796">Tight junction</keyword>
<dbReference type="Gene3D" id="2.20.70.10">
    <property type="match status" value="2"/>
</dbReference>
<reference evidence="17 18" key="1">
    <citation type="submission" date="2022-11" db="EMBL/GenBank/DDBJ databases">
        <title>Whole genome sequence of Eschrichtius robustus ER-17-0199.</title>
        <authorList>
            <person name="Bruniche-Olsen A."/>
            <person name="Black A.N."/>
            <person name="Fields C.J."/>
            <person name="Walden K."/>
            <person name="Dewoody J.A."/>
        </authorList>
    </citation>
    <scope>NUCLEOTIDE SEQUENCE [LARGE SCALE GENOMIC DNA]</scope>
    <source>
        <strain evidence="17">ER-17-0199</strain>
        <tissue evidence="17">Blubber</tissue>
    </source>
</reference>
<evidence type="ECO:0000313" key="17">
    <source>
        <dbReference type="EMBL" id="KAJ8788216.1"/>
    </source>
</evidence>
<dbReference type="EMBL" id="JAIQCJ010001647">
    <property type="protein sequence ID" value="KAJ8788216.1"/>
    <property type="molecule type" value="Genomic_DNA"/>
</dbReference>
<feature type="compositionally biased region" description="Basic and acidic residues" evidence="14">
    <location>
        <begin position="952"/>
        <end position="1012"/>
    </location>
</feature>
<feature type="compositionally biased region" description="Basic and acidic residues" evidence="14">
    <location>
        <begin position="1076"/>
        <end position="1164"/>
    </location>
</feature>
<feature type="region of interest" description="Disordered" evidence="14">
    <location>
        <begin position="833"/>
        <end position="865"/>
    </location>
</feature>
<keyword evidence="8" id="KW-0965">Cell junction</keyword>
<feature type="compositionally biased region" description="Basic and acidic residues" evidence="14">
    <location>
        <begin position="1027"/>
        <end position="1069"/>
    </location>
</feature>
<keyword evidence="6" id="KW-0547">Nucleotide-binding</keyword>
<evidence type="ECO:0000256" key="6">
    <source>
        <dbReference type="ARBA" id="ARBA00022741"/>
    </source>
</evidence>
<feature type="compositionally biased region" description="Polar residues" evidence="14">
    <location>
        <begin position="833"/>
        <end position="851"/>
    </location>
</feature>
<dbReference type="GO" id="GO:0005737">
    <property type="term" value="C:cytoplasm"/>
    <property type="evidence" value="ECO:0007669"/>
    <property type="project" value="TreeGrafter"/>
</dbReference>
<feature type="region of interest" description="Disordered" evidence="14">
    <location>
        <begin position="1"/>
        <end position="44"/>
    </location>
</feature>
<dbReference type="Proteomes" id="UP001159641">
    <property type="component" value="Unassembled WGS sequence"/>
</dbReference>
<dbReference type="GO" id="GO:0016020">
    <property type="term" value="C:membrane"/>
    <property type="evidence" value="ECO:0007669"/>
    <property type="project" value="UniProtKB-SubCell"/>
</dbReference>
<organism evidence="17 18">
    <name type="scientific">Eschrichtius robustus</name>
    <name type="common">California gray whale</name>
    <name type="synonym">Eschrichtius gibbosus</name>
    <dbReference type="NCBI Taxonomy" id="9764"/>
    <lineage>
        <taxon>Eukaryota</taxon>
        <taxon>Metazoa</taxon>
        <taxon>Chordata</taxon>
        <taxon>Craniata</taxon>
        <taxon>Vertebrata</taxon>
        <taxon>Euteleostomi</taxon>
        <taxon>Mammalia</taxon>
        <taxon>Eutheria</taxon>
        <taxon>Laurasiatheria</taxon>
        <taxon>Artiodactyla</taxon>
        <taxon>Whippomorpha</taxon>
        <taxon>Cetacea</taxon>
        <taxon>Mysticeti</taxon>
        <taxon>Eschrichtiidae</taxon>
        <taxon>Eschrichtius</taxon>
    </lineage>
</organism>
<accession>A0AB34H601</accession>
<dbReference type="CDD" id="cd06733">
    <property type="entry name" value="PDZ3_MAGI-1_3-like"/>
    <property type="match status" value="1"/>
</dbReference>
<dbReference type="GO" id="GO:0005923">
    <property type="term" value="C:bicellular tight junction"/>
    <property type="evidence" value="ECO:0007669"/>
    <property type="project" value="UniProtKB-SubCell"/>
</dbReference>
<dbReference type="InterPro" id="IPR036020">
    <property type="entry name" value="WW_dom_sf"/>
</dbReference>
<dbReference type="PROSITE" id="PS01159">
    <property type="entry name" value="WW_DOMAIN_1"/>
    <property type="match status" value="2"/>
</dbReference>
<evidence type="ECO:0000256" key="7">
    <source>
        <dbReference type="ARBA" id="ARBA00022840"/>
    </source>
</evidence>
<dbReference type="FunFam" id="2.20.70.10:FF:000002">
    <property type="entry name" value="Membrane-associated guanylate kinase, WW and PDZ domain-containing protein 3 isoform 1"/>
    <property type="match status" value="1"/>
</dbReference>
<feature type="compositionally biased region" description="Polar residues" evidence="14">
    <location>
        <begin position="517"/>
        <end position="527"/>
    </location>
</feature>
<keyword evidence="18" id="KW-1185">Reference proteome</keyword>
<dbReference type="InterPro" id="IPR001478">
    <property type="entry name" value="PDZ"/>
</dbReference>
<dbReference type="GO" id="GO:0007165">
    <property type="term" value="P:signal transduction"/>
    <property type="evidence" value="ECO:0007669"/>
    <property type="project" value="TreeGrafter"/>
</dbReference>
<dbReference type="InterPro" id="IPR001202">
    <property type="entry name" value="WW_dom"/>
</dbReference>
<dbReference type="InterPro" id="IPR036034">
    <property type="entry name" value="PDZ_sf"/>
</dbReference>
<feature type="compositionally biased region" description="Pro residues" evidence="14">
    <location>
        <begin position="196"/>
        <end position="205"/>
    </location>
</feature>
<feature type="compositionally biased region" description="Gly residues" evidence="14">
    <location>
        <begin position="708"/>
        <end position="720"/>
    </location>
</feature>
<dbReference type="Pfam" id="PF00595">
    <property type="entry name" value="PDZ"/>
    <property type="match status" value="5"/>
</dbReference>
<dbReference type="PANTHER" id="PTHR10316">
    <property type="entry name" value="MEMBRANE ASSOCIATED GUANYLATE KINASE-RELATED"/>
    <property type="match status" value="1"/>
</dbReference>
<name>A0AB34H601_ESCRO</name>
<dbReference type="Pfam" id="PF16663">
    <property type="entry name" value="MAGI_u1"/>
    <property type="match status" value="1"/>
</dbReference>
<dbReference type="PROSITE" id="PS50106">
    <property type="entry name" value="PDZ"/>
    <property type="match status" value="5"/>
</dbReference>
<feature type="compositionally biased region" description="Low complexity" evidence="14">
    <location>
        <begin position="503"/>
        <end position="513"/>
    </location>
</feature>
<keyword evidence="7" id="KW-0067">ATP-binding</keyword>
<protein>
    <recommendedName>
        <fullName evidence="11">Membrane-associated guanylate kinase, WW and PDZ domain-containing protein 1</fullName>
    </recommendedName>
    <alternativeName>
        <fullName evidence="12">BAI1-associated protein 1</fullName>
    </alternativeName>
    <alternativeName>
        <fullName evidence="13">Membrane-associated guanylate kinase inverted 1</fullName>
    </alternativeName>
</protein>
<dbReference type="SUPFAM" id="SSF50156">
    <property type="entry name" value="PDZ domain-like"/>
    <property type="match status" value="5"/>
</dbReference>
<dbReference type="GO" id="GO:0005524">
    <property type="term" value="F:ATP binding"/>
    <property type="evidence" value="ECO:0007669"/>
    <property type="project" value="UniProtKB-KW"/>
</dbReference>
<dbReference type="SMART" id="SM00456">
    <property type="entry name" value="WW"/>
    <property type="match status" value="2"/>
</dbReference>
<feature type="region of interest" description="Disordered" evidence="14">
    <location>
        <begin position="665"/>
        <end position="720"/>
    </location>
</feature>
<dbReference type="FunFam" id="2.30.42.10:FF:000012">
    <property type="entry name" value="Membrane associated guanylate kinase, WW and PDZ domain containing 1"/>
    <property type="match status" value="1"/>
</dbReference>
<dbReference type="Pfam" id="PF16666">
    <property type="entry name" value="MAGI_u5"/>
    <property type="match status" value="1"/>
</dbReference>
<proteinExistence type="predicted"/>
<feature type="domain" description="PDZ" evidence="16">
    <location>
        <begin position="404"/>
        <end position="482"/>
    </location>
</feature>
<comment type="subcellular location">
    <subcellularLocation>
        <location evidence="2">Cell junction</location>
        <location evidence="2">Tight junction</location>
    </subcellularLocation>
    <subcellularLocation>
        <location evidence="1">Membrane</location>
        <topology evidence="1">Peripheral membrane protein</topology>
    </subcellularLocation>
</comment>
<dbReference type="SUPFAM" id="SSF51045">
    <property type="entry name" value="WW domain"/>
    <property type="match status" value="2"/>
</dbReference>
<feature type="region of interest" description="Disordered" evidence="14">
    <location>
        <begin position="347"/>
        <end position="384"/>
    </location>
</feature>
<dbReference type="AlphaFoldDB" id="A0AB34H601"/>
<evidence type="ECO:0000256" key="8">
    <source>
        <dbReference type="ARBA" id="ARBA00022949"/>
    </source>
</evidence>
<gene>
    <name evidence="17" type="ORF">J1605_005515</name>
</gene>
<dbReference type="FunFam" id="2.30.42.10:FF:000015">
    <property type="entry name" value="Membrane associated guanylate kinase, WW and PDZ domain containing 1"/>
    <property type="match status" value="1"/>
</dbReference>
<evidence type="ECO:0000256" key="2">
    <source>
        <dbReference type="ARBA" id="ARBA00004435"/>
    </source>
</evidence>
<evidence type="ECO:0000256" key="14">
    <source>
        <dbReference type="SAM" id="MobiDB-lite"/>
    </source>
</evidence>
<evidence type="ECO:0000256" key="11">
    <source>
        <dbReference type="ARBA" id="ARBA00070829"/>
    </source>
</evidence>
<dbReference type="PROSITE" id="PS50020">
    <property type="entry name" value="WW_DOMAIN_2"/>
    <property type="match status" value="2"/>
</dbReference>
<evidence type="ECO:0000256" key="4">
    <source>
        <dbReference type="ARBA" id="ARBA00022553"/>
    </source>
</evidence>
<dbReference type="Gene3D" id="2.30.42.10">
    <property type="match status" value="5"/>
</dbReference>
<feature type="compositionally biased region" description="Polar residues" evidence="14">
    <location>
        <begin position="347"/>
        <end position="361"/>
    </location>
</feature>
<dbReference type="CDD" id="cd06732">
    <property type="entry name" value="PDZ2_MAGI-1_3-like"/>
    <property type="match status" value="1"/>
</dbReference>
<feature type="region of interest" description="Disordered" evidence="14">
    <location>
        <begin position="907"/>
        <end position="1164"/>
    </location>
</feature>
<evidence type="ECO:0000256" key="5">
    <source>
        <dbReference type="ARBA" id="ARBA00022737"/>
    </source>
</evidence>
<evidence type="ECO:0000256" key="3">
    <source>
        <dbReference type="ARBA" id="ARBA00022427"/>
    </source>
</evidence>
<evidence type="ECO:0000256" key="10">
    <source>
        <dbReference type="ARBA" id="ARBA00058771"/>
    </source>
</evidence>
<dbReference type="FunFam" id="2.30.42.10:FF:000005">
    <property type="entry name" value="Membrane associated guanylate kinase, WW and PDZ domain containing 1"/>
    <property type="match status" value="1"/>
</dbReference>
<feature type="domain" description="PDZ" evidence="16">
    <location>
        <begin position="574"/>
        <end position="656"/>
    </location>
</feature>
<dbReference type="SMART" id="SM00228">
    <property type="entry name" value="PDZ"/>
    <property type="match status" value="5"/>
</dbReference>
<keyword evidence="5" id="KW-0677">Repeat</keyword>
<feature type="region of interest" description="Disordered" evidence="14">
    <location>
        <begin position="169"/>
        <end position="224"/>
    </location>
</feature>
<evidence type="ECO:0000256" key="12">
    <source>
        <dbReference type="ARBA" id="ARBA00078448"/>
    </source>
</evidence>
<feature type="domain" description="PDZ" evidence="16">
    <location>
        <begin position="731"/>
        <end position="815"/>
    </location>
</feature>
<dbReference type="CDD" id="cd06731">
    <property type="entry name" value="PDZ1_MAGI-1_3-like"/>
    <property type="match status" value="1"/>
</dbReference>
<evidence type="ECO:0000256" key="13">
    <source>
        <dbReference type="ARBA" id="ARBA00079517"/>
    </source>
</evidence>